<evidence type="ECO:0000313" key="15">
    <source>
        <dbReference type="Proteomes" id="UP001193670"/>
    </source>
</evidence>
<name>A0AAX0BF57_9FIRM</name>
<dbReference type="RefSeq" id="WP_173842025.1">
    <property type="nucleotide sequence ID" value="NZ_JAAILW010000013.1"/>
</dbReference>
<dbReference type="InterPro" id="IPR011335">
    <property type="entry name" value="Restrct_endonuc-II-like"/>
</dbReference>
<evidence type="ECO:0000256" key="12">
    <source>
        <dbReference type="ARBA" id="ARBA00023447"/>
    </source>
</evidence>
<reference evidence="14" key="1">
    <citation type="journal article" date="2020" name="Cell Host Microbe">
        <title>Functional and Genomic Variation between Human-Derived Isolates of Lachnospiraceae Reveals Inter- and Intra-Species Diversity.</title>
        <authorList>
            <person name="Sorbara M.T."/>
            <person name="Littmann E.R."/>
            <person name="Fontana E."/>
            <person name="Moody T.U."/>
            <person name="Kohout C.E."/>
            <person name="Gjonbalaj M."/>
            <person name="Eaton V."/>
            <person name="Seok R."/>
            <person name="Leiner I.M."/>
            <person name="Pamer E.G."/>
        </authorList>
    </citation>
    <scope>NUCLEOTIDE SEQUENCE</scope>
    <source>
        <strain evidence="14">MSK.17.79</strain>
    </source>
</reference>
<comment type="cofactor">
    <cofactor evidence="1">
        <name>Mg(2+)</name>
        <dbReference type="ChEBI" id="CHEBI:18420"/>
    </cofactor>
</comment>
<keyword evidence="7" id="KW-0227">DNA damage</keyword>
<comment type="similarity">
    <text evidence="12">Belongs to the RecU family.</text>
</comment>
<keyword evidence="11" id="KW-0234">DNA repair</keyword>
<dbReference type="InterPro" id="IPR011856">
    <property type="entry name" value="tRNA_endonuc-like_dom_sf"/>
</dbReference>
<dbReference type="GO" id="GO:0003676">
    <property type="term" value="F:nucleic acid binding"/>
    <property type="evidence" value="ECO:0007669"/>
    <property type="project" value="InterPro"/>
</dbReference>
<evidence type="ECO:0000256" key="8">
    <source>
        <dbReference type="ARBA" id="ARBA00022801"/>
    </source>
</evidence>
<dbReference type="GO" id="GO:0006281">
    <property type="term" value="P:DNA repair"/>
    <property type="evidence" value="ECO:0007669"/>
    <property type="project" value="UniProtKB-KW"/>
</dbReference>
<keyword evidence="10" id="KW-0233">DNA recombination</keyword>
<organism evidence="14 15">
    <name type="scientific">Agathobacter rectalis</name>
    <dbReference type="NCBI Taxonomy" id="39491"/>
    <lineage>
        <taxon>Bacteria</taxon>
        <taxon>Bacillati</taxon>
        <taxon>Bacillota</taxon>
        <taxon>Clostridia</taxon>
        <taxon>Lachnospirales</taxon>
        <taxon>Lachnospiraceae</taxon>
        <taxon>Agathobacter</taxon>
    </lineage>
</organism>
<evidence type="ECO:0000313" key="14">
    <source>
        <dbReference type="EMBL" id="NSC27325.1"/>
    </source>
</evidence>
<dbReference type="Gene3D" id="3.40.1350.10">
    <property type="match status" value="1"/>
</dbReference>
<reference evidence="14" key="2">
    <citation type="submission" date="2020-02" db="EMBL/GenBank/DDBJ databases">
        <authorList>
            <person name="Littmann E."/>
            <person name="Sorbara M."/>
        </authorList>
    </citation>
    <scope>NUCLEOTIDE SEQUENCE</scope>
    <source>
        <strain evidence="14">MSK.17.79</strain>
    </source>
</reference>
<evidence type="ECO:0000256" key="5">
    <source>
        <dbReference type="ARBA" id="ARBA00022723"/>
    </source>
</evidence>
<dbReference type="GO" id="GO:0004519">
    <property type="term" value="F:endonuclease activity"/>
    <property type="evidence" value="ECO:0007669"/>
    <property type="project" value="UniProtKB-KW"/>
</dbReference>
<protein>
    <recommendedName>
        <fullName evidence="13">Holliday junction resolvase RecU</fullName>
    </recommendedName>
</protein>
<keyword evidence="8" id="KW-0378">Hydrolase</keyword>
<dbReference type="EMBL" id="JAAILW010000013">
    <property type="protein sequence ID" value="NSC27325.1"/>
    <property type="molecule type" value="Genomic_DNA"/>
</dbReference>
<evidence type="ECO:0000256" key="11">
    <source>
        <dbReference type="ARBA" id="ARBA00023204"/>
    </source>
</evidence>
<dbReference type="InterPro" id="IPR004612">
    <property type="entry name" value="Resolv_RecU"/>
</dbReference>
<evidence type="ECO:0000256" key="4">
    <source>
        <dbReference type="ARBA" id="ARBA00022722"/>
    </source>
</evidence>
<evidence type="ECO:0000256" key="7">
    <source>
        <dbReference type="ARBA" id="ARBA00022763"/>
    </source>
</evidence>
<dbReference type="GO" id="GO:0016787">
    <property type="term" value="F:hydrolase activity"/>
    <property type="evidence" value="ECO:0007669"/>
    <property type="project" value="UniProtKB-KW"/>
</dbReference>
<keyword evidence="3" id="KW-0963">Cytoplasm</keyword>
<evidence type="ECO:0000256" key="6">
    <source>
        <dbReference type="ARBA" id="ARBA00022759"/>
    </source>
</evidence>
<evidence type="ECO:0000256" key="1">
    <source>
        <dbReference type="ARBA" id="ARBA00001946"/>
    </source>
</evidence>
<comment type="caution">
    <text evidence="14">The sequence shown here is derived from an EMBL/GenBank/DDBJ whole genome shotgun (WGS) entry which is preliminary data.</text>
</comment>
<evidence type="ECO:0000256" key="3">
    <source>
        <dbReference type="ARBA" id="ARBA00022490"/>
    </source>
</evidence>
<evidence type="ECO:0000256" key="13">
    <source>
        <dbReference type="ARBA" id="ARBA00029523"/>
    </source>
</evidence>
<dbReference type="GO" id="GO:0046872">
    <property type="term" value="F:metal ion binding"/>
    <property type="evidence" value="ECO:0007669"/>
    <property type="project" value="UniProtKB-KW"/>
</dbReference>
<accession>A0AAX0BF57</accession>
<dbReference type="Proteomes" id="UP001193670">
    <property type="component" value="Unassembled WGS sequence"/>
</dbReference>
<evidence type="ECO:0000256" key="10">
    <source>
        <dbReference type="ARBA" id="ARBA00023172"/>
    </source>
</evidence>
<gene>
    <name evidence="14" type="ORF">G4319_08175</name>
</gene>
<sequence>MAKSVGKLFEEEIKASFPQDFYVERYKDDTAGFKGVANPADFRLYKYPLTFLLELKSHKGKSIPLEKIRNSQLRGMRKATPHKGVYCGFLLNYRDLEETYYITFEDLVRDFYIVTAKGDFEIKPEGRKSVPVEWCKENGVRIEQRKKRVKYSYNLSSLLSRYFGGVK</sequence>
<dbReference type="AlphaFoldDB" id="A0AAX0BF57"/>
<evidence type="ECO:0000256" key="2">
    <source>
        <dbReference type="ARBA" id="ARBA00004496"/>
    </source>
</evidence>
<keyword evidence="5" id="KW-0479">Metal-binding</keyword>
<evidence type="ECO:0000256" key="9">
    <source>
        <dbReference type="ARBA" id="ARBA00022842"/>
    </source>
</evidence>
<dbReference type="Pfam" id="PF03838">
    <property type="entry name" value="RecU"/>
    <property type="match status" value="1"/>
</dbReference>
<keyword evidence="6" id="KW-0255">Endonuclease</keyword>
<dbReference type="GO" id="GO:0005737">
    <property type="term" value="C:cytoplasm"/>
    <property type="evidence" value="ECO:0007669"/>
    <property type="project" value="UniProtKB-SubCell"/>
</dbReference>
<proteinExistence type="inferred from homology"/>
<dbReference type="GO" id="GO:0006310">
    <property type="term" value="P:DNA recombination"/>
    <property type="evidence" value="ECO:0007669"/>
    <property type="project" value="UniProtKB-KW"/>
</dbReference>
<comment type="subcellular location">
    <subcellularLocation>
        <location evidence="2">Cytoplasm</location>
    </subcellularLocation>
</comment>
<keyword evidence="9" id="KW-0460">Magnesium</keyword>
<dbReference type="SUPFAM" id="SSF52980">
    <property type="entry name" value="Restriction endonuclease-like"/>
    <property type="match status" value="1"/>
</dbReference>
<keyword evidence="4" id="KW-0540">Nuclease</keyword>